<dbReference type="InterPro" id="IPR035906">
    <property type="entry name" value="MetI-like_sf"/>
</dbReference>
<dbReference type="GO" id="GO:0005886">
    <property type="term" value="C:plasma membrane"/>
    <property type="evidence" value="ECO:0007669"/>
    <property type="project" value="UniProtKB-SubCell"/>
</dbReference>
<name>A0A6N6VFA6_9HYPH</name>
<dbReference type="Gene3D" id="1.10.3720.10">
    <property type="entry name" value="MetI-like"/>
    <property type="match status" value="1"/>
</dbReference>
<feature type="transmembrane region" description="Helical" evidence="8">
    <location>
        <begin position="138"/>
        <end position="161"/>
    </location>
</feature>
<keyword evidence="3 8" id="KW-0813">Transport</keyword>
<dbReference type="PROSITE" id="PS50928">
    <property type="entry name" value="ABC_TM1"/>
    <property type="match status" value="1"/>
</dbReference>
<evidence type="ECO:0000256" key="2">
    <source>
        <dbReference type="ARBA" id="ARBA00007069"/>
    </source>
</evidence>
<dbReference type="SUPFAM" id="SSF161098">
    <property type="entry name" value="MetI-like"/>
    <property type="match status" value="1"/>
</dbReference>
<evidence type="ECO:0000256" key="5">
    <source>
        <dbReference type="ARBA" id="ARBA00022692"/>
    </source>
</evidence>
<comment type="subcellular location">
    <subcellularLocation>
        <location evidence="1 8">Cell membrane</location>
        <topology evidence="1 8">Multi-pass membrane protein</topology>
    </subcellularLocation>
</comment>
<evidence type="ECO:0000256" key="7">
    <source>
        <dbReference type="ARBA" id="ARBA00023136"/>
    </source>
</evidence>
<evidence type="ECO:0000256" key="1">
    <source>
        <dbReference type="ARBA" id="ARBA00004651"/>
    </source>
</evidence>
<dbReference type="PANTHER" id="PTHR43848:SF2">
    <property type="entry name" value="PUTRESCINE TRANSPORT SYSTEM PERMEASE PROTEIN POTI"/>
    <property type="match status" value="1"/>
</dbReference>
<evidence type="ECO:0000256" key="4">
    <source>
        <dbReference type="ARBA" id="ARBA00022475"/>
    </source>
</evidence>
<gene>
    <name evidence="10" type="ORF">F2P47_16710</name>
</gene>
<dbReference type="InterPro" id="IPR051789">
    <property type="entry name" value="Bact_Polyamine_Transport"/>
</dbReference>
<evidence type="ECO:0000259" key="9">
    <source>
        <dbReference type="PROSITE" id="PS50928"/>
    </source>
</evidence>
<feature type="transmembrane region" description="Helical" evidence="8">
    <location>
        <begin position="181"/>
        <end position="203"/>
    </location>
</feature>
<protein>
    <submittedName>
        <fullName evidence="10">ABC transporter permease subunit</fullName>
    </submittedName>
</protein>
<dbReference type="RefSeq" id="WP_152217530.1">
    <property type="nucleotide sequence ID" value="NZ_JBAQYD010000380.1"/>
</dbReference>
<comment type="similarity">
    <text evidence="2">Belongs to the binding-protein-dependent transport system permease family. CysTW subfamily.</text>
</comment>
<feature type="transmembrane region" description="Helical" evidence="8">
    <location>
        <begin position="240"/>
        <end position="262"/>
    </location>
</feature>
<keyword evidence="6 8" id="KW-1133">Transmembrane helix</keyword>
<feature type="transmembrane region" description="Helical" evidence="8">
    <location>
        <begin position="69"/>
        <end position="88"/>
    </location>
</feature>
<keyword evidence="11" id="KW-1185">Reference proteome</keyword>
<feature type="domain" description="ABC transmembrane type-1" evidence="9">
    <location>
        <begin position="63"/>
        <end position="259"/>
    </location>
</feature>
<feature type="transmembrane region" description="Helical" evidence="8">
    <location>
        <begin position="210"/>
        <end position="228"/>
    </location>
</feature>
<keyword evidence="5 8" id="KW-0812">Transmembrane</keyword>
<dbReference type="AlphaFoldDB" id="A0A6N6VFA6"/>
<feature type="transmembrane region" description="Helical" evidence="8">
    <location>
        <begin position="108"/>
        <end position="126"/>
    </location>
</feature>
<reference evidence="10 11" key="1">
    <citation type="submission" date="2019-09" db="EMBL/GenBank/DDBJ databases">
        <title>Parvibaculum sedimenti sp. nov., isolated from sediment.</title>
        <authorList>
            <person name="Wang Y."/>
        </authorList>
    </citation>
    <scope>NUCLEOTIDE SEQUENCE [LARGE SCALE GENOMIC DNA]</scope>
    <source>
        <strain evidence="10 11">HXT-9</strain>
    </source>
</reference>
<organism evidence="10 11">
    <name type="scientific">Parvibaculum sedimenti</name>
    <dbReference type="NCBI Taxonomy" id="2608632"/>
    <lineage>
        <taxon>Bacteria</taxon>
        <taxon>Pseudomonadati</taxon>
        <taxon>Pseudomonadota</taxon>
        <taxon>Alphaproteobacteria</taxon>
        <taxon>Hyphomicrobiales</taxon>
        <taxon>Parvibaculaceae</taxon>
        <taxon>Parvibaculum</taxon>
    </lineage>
</organism>
<evidence type="ECO:0000313" key="10">
    <source>
        <dbReference type="EMBL" id="KAB7738554.1"/>
    </source>
</evidence>
<feature type="transmembrane region" description="Helical" evidence="8">
    <location>
        <begin position="6"/>
        <end position="31"/>
    </location>
</feature>
<evidence type="ECO:0000256" key="3">
    <source>
        <dbReference type="ARBA" id="ARBA00022448"/>
    </source>
</evidence>
<evidence type="ECO:0000256" key="8">
    <source>
        <dbReference type="RuleBase" id="RU363032"/>
    </source>
</evidence>
<dbReference type="InterPro" id="IPR000515">
    <property type="entry name" value="MetI-like"/>
</dbReference>
<dbReference type="CDD" id="cd06261">
    <property type="entry name" value="TM_PBP2"/>
    <property type="match status" value="1"/>
</dbReference>
<dbReference type="Proteomes" id="UP000468901">
    <property type="component" value="Unassembled WGS sequence"/>
</dbReference>
<sequence>MKITGLSPFVFACMILGFVFLYAPIVMLIIYSFNASRLVTVWAGFSTHWYGELLHDQQILTAAFLSFRIAFMNGVLSVIIGTMAAFALVRFGRFWGRSVMIQSISSRLVLPDVILGLSILLLFVSSRSLIGWPDQRGVLTILISHVTFSSAYVAIVVQSRLAGLDRTFEEAAFDLGAPPFAVFRTITLPLIAPSLVAGFLLAFILSFDDLVIASFASGPSATTLPMVIFSKVRLGISPEINALATIIVVVVALGVAFAGNMLQRQNAQR</sequence>
<dbReference type="EMBL" id="WESC01000020">
    <property type="protein sequence ID" value="KAB7738554.1"/>
    <property type="molecule type" value="Genomic_DNA"/>
</dbReference>
<keyword evidence="7 8" id="KW-0472">Membrane</keyword>
<dbReference type="Pfam" id="PF00528">
    <property type="entry name" value="BPD_transp_1"/>
    <property type="match status" value="1"/>
</dbReference>
<evidence type="ECO:0000313" key="11">
    <source>
        <dbReference type="Proteomes" id="UP000468901"/>
    </source>
</evidence>
<dbReference type="GO" id="GO:0055085">
    <property type="term" value="P:transmembrane transport"/>
    <property type="evidence" value="ECO:0007669"/>
    <property type="project" value="InterPro"/>
</dbReference>
<comment type="caution">
    <text evidence="10">The sequence shown here is derived from an EMBL/GenBank/DDBJ whole genome shotgun (WGS) entry which is preliminary data.</text>
</comment>
<keyword evidence="4" id="KW-1003">Cell membrane</keyword>
<evidence type="ECO:0000256" key="6">
    <source>
        <dbReference type="ARBA" id="ARBA00022989"/>
    </source>
</evidence>
<proteinExistence type="inferred from homology"/>
<accession>A0A6N6VFA6</accession>
<dbReference type="PANTHER" id="PTHR43848">
    <property type="entry name" value="PUTRESCINE TRANSPORT SYSTEM PERMEASE PROTEIN POTI"/>
    <property type="match status" value="1"/>
</dbReference>